<proteinExistence type="predicted"/>
<name>A0A061FR20_THECC</name>
<keyword evidence="2" id="KW-1185">Reference proteome</keyword>
<dbReference type="HOGENOM" id="CLU_2019397_0_0_1"/>
<evidence type="ECO:0000313" key="1">
    <source>
        <dbReference type="EMBL" id="EOY19526.1"/>
    </source>
</evidence>
<reference evidence="1 2" key="1">
    <citation type="journal article" date="2013" name="Genome Biol.">
        <title>The genome sequence of the most widely cultivated cacao type and its use to identify candidate genes regulating pod color.</title>
        <authorList>
            <person name="Motamayor J.C."/>
            <person name="Mockaitis K."/>
            <person name="Schmutz J."/>
            <person name="Haiminen N."/>
            <person name="Iii D.L."/>
            <person name="Cornejo O."/>
            <person name="Findley S.D."/>
            <person name="Zheng P."/>
            <person name="Utro F."/>
            <person name="Royaert S."/>
            <person name="Saski C."/>
            <person name="Jenkins J."/>
            <person name="Podicheti R."/>
            <person name="Zhao M."/>
            <person name="Scheffler B.E."/>
            <person name="Stack J.C."/>
            <person name="Feltus F.A."/>
            <person name="Mustiga G.M."/>
            <person name="Amores F."/>
            <person name="Phillips W."/>
            <person name="Marelli J.P."/>
            <person name="May G.D."/>
            <person name="Shapiro H."/>
            <person name="Ma J."/>
            <person name="Bustamante C.D."/>
            <person name="Schnell R.J."/>
            <person name="Main D."/>
            <person name="Gilbert D."/>
            <person name="Parida L."/>
            <person name="Kuhn D.N."/>
        </authorList>
    </citation>
    <scope>NUCLEOTIDE SEQUENCE [LARGE SCALE GENOMIC DNA]</scope>
    <source>
        <strain evidence="2">cv. Matina 1-6</strain>
    </source>
</reference>
<gene>
    <name evidence="1" type="ORF">TCM_044646</name>
</gene>
<organism evidence="1 2">
    <name type="scientific">Theobroma cacao</name>
    <name type="common">Cacao</name>
    <name type="synonym">Cocoa</name>
    <dbReference type="NCBI Taxonomy" id="3641"/>
    <lineage>
        <taxon>Eukaryota</taxon>
        <taxon>Viridiplantae</taxon>
        <taxon>Streptophyta</taxon>
        <taxon>Embryophyta</taxon>
        <taxon>Tracheophyta</taxon>
        <taxon>Spermatophyta</taxon>
        <taxon>Magnoliopsida</taxon>
        <taxon>eudicotyledons</taxon>
        <taxon>Gunneridae</taxon>
        <taxon>Pentapetalae</taxon>
        <taxon>rosids</taxon>
        <taxon>malvids</taxon>
        <taxon>Malvales</taxon>
        <taxon>Malvaceae</taxon>
        <taxon>Byttnerioideae</taxon>
        <taxon>Theobroma</taxon>
    </lineage>
</organism>
<dbReference type="AlphaFoldDB" id="A0A061FR20"/>
<dbReference type="Gramene" id="EOY19526">
    <property type="protein sequence ID" value="EOY19526"/>
    <property type="gene ID" value="TCM_044646"/>
</dbReference>
<accession>A0A061FR20</accession>
<protein>
    <submittedName>
        <fullName evidence="1">Uncharacterized protein</fullName>
    </submittedName>
</protein>
<dbReference type="EMBL" id="CM001888">
    <property type="protein sequence ID" value="EOY19526.1"/>
    <property type="molecule type" value="Genomic_DNA"/>
</dbReference>
<dbReference type="Proteomes" id="UP000026915">
    <property type="component" value="Chromosome 10"/>
</dbReference>
<sequence>MCIAINFKLDMSNSTLMGLLEVTLVSQVREDILRNEDGGNPGYAPFESDSYNAVKWIQSHKRQIRHIPRPANEAADNLAPQDLLWVNSEAAQSSRVSPATNIEDDASCQVVDLSYWVYRVELS</sequence>
<dbReference type="InParanoid" id="A0A061FR20"/>
<evidence type="ECO:0000313" key="2">
    <source>
        <dbReference type="Proteomes" id="UP000026915"/>
    </source>
</evidence>